<reference evidence="5" key="1">
    <citation type="submission" date="2022-08" db="EMBL/GenBank/DDBJ databases">
        <authorList>
            <person name="Gutierrez-Valencia J."/>
        </authorList>
    </citation>
    <scope>NUCLEOTIDE SEQUENCE</scope>
</reference>
<dbReference type="Gene3D" id="3.40.395.10">
    <property type="entry name" value="Adenoviral Proteinase, Chain A"/>
    <property type="match status" value="1"/>
</dbReference>
<organism evidence="5 6">
    <name type="scientific">Linum tenue</name>
    <dbReference type="NCBI Taxonomy" id="586396"/>
    <lineage>
        <taxon>Eukaryota</taxon>
        <taxon>Viridiplantae</taxon>
        <taxon>Streptophyta</taxon>
        <taxon>Embryophyta</taxon>
        <taxon>Tracheophyta</taxon>
        <taxon>Spermatophyta</taxon>
        <taxon>Magnoliopsida</taxon>
        <taxon>eudicotyledons</taxon>
        <taxon>Gunneridae</taxon>
        <taxon>Pentapetalae</taxon>
        <taxon>rosids</taxon>
        <taxon>fabids</taxon>
        <taxon>Malpighiales</taxon>
        <taxon>Linaceae</taxon>
        <taxon>Linum</taxon>
    </lineage>
</organism>
<keyword evidence="3" id="KW-0378">Hydrolase</keyword>
<dbReference type="SUPFAM" id="SSF54001">
    <property type="entry name" value="Cysteine proteinases"/>
    <property type="match status" value="1"/>
</dbReference>
<comment type="similarity">
    <text evidence="1">Belongs to the peptidase C48 family.</text>
</comment>
<keyword evidence="6" id="KW-1185">Reference proteome</keyword>
<keyword evidence="2" id="KW-0645">Protease</keyword>
<evidence type="ECO:0000313" key="6">
    <source>
        <dbReference type="Proteomes" id="UP001154282"/>
    </source>
</evidence>
<sequence length="220" mass="26819">MNRNEVKKGKFKRWFFVASLAGDCQLDIDSGNPLLTPDDYYDKVDLDITNKEWAKNLSFTKCNLWFFPYCDNKHYIMICVNIKAERFKVLDSLRHKDFEEYYKPMTERVVQYAINYMKTQFADKTVKWERFTWFNLGKVTQPDDKSCGMYIIRWMRHWEGKYNSALTKDWKMIDLINEERECLMLDIILNEDNLERDRIMKEINKVLQHEEQEEDLKERR</sequence>
<evidence type="ECO:0000313" key="5">
    <source>
        <dbReference type="EMBL" id="CAI0425107.1"/>
    </source>
</evidence>
<dbReference type="Pfam" id="PF02902">
    <property type="entry name" value="Peptidase_C48"/>
    <property type="match status" value="1"/>
</dbReference>
<feature type="domain" description="Ubiquitin-like protease family profile" evidence="4">
    <location>
        <begin position="1"/>
        <end position="158"/>
    </location>
</feature>
<name>A0AAV0KSF6_9ROSI</name>
<comment type="caution">
    <text evidence="5">The sequence shown here is derived from an EMBL/GenBank/DDBJ whole genome shotgun (WGS) entry which is preliminary data.</text>
</comment>
<dbReference type="Proteomes" id="UP001154282">
    <property type="component" value="Unassembled WGS sequence"/>
</dbReference>
<gene>
    <name evidence="5" type="ORF">LITE_LOCUS20230</name>
</gene>
<dbReference type="AlphaFoldDB" id="A0AAV0KSF6"/>
<accession>A0AAV0KSF6</accession>
<dbReference type="GO" id="GO:0008234">
    <property type="term" value="F:cysteine-type peptidase activity"/>
    <property type="evidence" value="ECO:0007669"/>
    <property type="project" value="InterPro"/>
</dbReference>
<evidence type="ECO:0000259" key="4">
    <source>
        <dbReference type="PROSITE" id="PS50600"/>
    </source>
</evidence>
<dbReference type="EMBL" id="CAMGYJ010000005">
    <property type="protein sequence ID" value="CAI0425107.1"/>
    <property type="molecule type" value="Genomic_DNA"/>
</dbReference>
<dbReference type="GO" id="GO:0006508">
    <property type="term" value="P:proteolysis"/>
    <property type="evidence" value="ECO:0007669"/>
    <property type="project" value="UniProtKB-KW"/>
</dbReference>
<evidence type="ECO:0000256" key="2">
    <source>
        <dbReference type="ARBA" id="ARBA00022670"/>
    </source>
</evidence>
<dbReference type="InterPro" id="IPR003653">
    <property type="entry name" value="Peptidase_C48_C"/>
</dbReference>
<dbReference type="InterPro" id="IPR038765">
    <property type="entry name" value="Papain-like_cys_pep_sf"/>
</dbReference>
<proteinExistence type="inferred from homology"/>
<evidence type="ECO:0000256" key="3">
    <source>
        <dbReference type="ARBA" id="ARBA00022801"/>
    </source>
</evidence>
<protein>
    <recommendedName>
        <fullName evidence="4">Ubiquitin-like protease family profile domain-containing protein</fullName>
    </recommendedName>
</protein>
<evidence type="ECO:0000256" key="1">
    <source>
        <dbReference type="ARBA" id="ARBA00005234"/>
    </source>
</evidence>
<dbReference type="PROSITE" id="PS50600">
    <property type="entry name" value="ULP_PROTEASE"/>
    <property type="match status" value="1"/>
</dbReference>